<dbReference type="Gene3D" id="1.20.5.110">
    <property type="match status" value="1"/>
</dbReference>
<comment type="caution">
    <text evidence="4">The sequence shown here is derived from an EMBL/GenBank/DDBJ whole genome shotgun (WGS) entry which is preliminary data.</text>
</comment>
<dbReference type="InterPro" id="IPR045242">
    <property type="entry name" value="Syntaxin"/>
</dbReference>
<feature type="transmembrane region" description="Helical" evidence="2">
    <location>
        <begin position="262"/>
        <end position="281"/>
    </location>
</feature>
<dbReference type="PANTHER" id="PTHR19957">
    <property type="entry name" value="SYNTAXIN"/>
    <property type="match status" value="1"/>
</dbReference>
<gene>
    <name evidence="4" type="ORF">BCR44DRAFT_1436943</name>
</gene>
<keyword evidence="2" id="KW-0472">Membrane</keyword>
<organism evidence="4 5">
    <name type="scientific">Catenaria anguillulae PL171</name>
    <dbReference type="NCBI Taxonomy" id="765915"/>
    <lineage>
        <taxon>Eukaryota</taxon>
        <taxon>Fungi</taxon>
        <taxon>Fungi incertae sedis</taxon>
        <taxon>Blastocladiomycota</taxon>
        <taxon>Blastocladiomycetes</taxon>
        <taxon>Blastocladiales</taxon>
        <taxon>Catenariaceae</taxon>
        <taxon>Catenaria</taxon>
    </lineage>
</organism>
<accession>A0A1Y2HJZ4</accession>
<dbReference type="STRING" id="765915.A0A1Y2HJZ4"/>
<protein>
    <recommendedName>
        <fullName evidence="3">t-SNARE coiled-coil homology domain-containing protein</fullName>
    </recommendedName>
</protein>
<evidence type="ECO:0000313" key="5">
    <source>
        <dbReference type="Proteomes" id="UP000193411"/>
    </source>
</evidence>
<dbReference type="GO" id="GO:0031201">
    <property type="term" value="C:SNARE complex"/>
    <property type="evidence" value="ECO:0007669"/>
    <property type="project" value="TreeGrafter"/>
</dbReference>
<keyword evidence="1" id="KW-0175">Coiled coil</keyword>
<dbReference type="GO" id="GO:0048278">
    <property type="term" value="P:vesicle docking"/>
    <property type="evidence" value="ECO:0007669"/>
    <property type="project" value="TreeGrafter"/>
</dbReference>
<reference evidence="4 5" key="1">
    <citation type="submission" date="2016-07" db="EMBL/GenBank/DDBJ databases">
        <title>Pervasive Adenine N6-methylation of Active Genes in Fungi.</title>
        <authorList>
            <consortium name="DOE Joint Genome Institute"/>
            <person name="Mondo S.J."/>
            <person name="Dannebaum R.O."/>
            <person name="Kuo R.C."/>
            <person name="Labutti K."/>
            <person name="Haridas S."/>
            <person name="Kuo A."/>
            <person name="Salamov A."/>
            <person name="Ahrendt S.R."/>
            <person name="Lipzen A."/>
            <person name="Sullivan W."/>
            <person name="Andreopoulos W.B."/>
            <person name="Clum A."/>
            <person name="Lindquist E."/>
            <person name="Daum C."/>
            <person name="Ramamoorthy G.K."/>
            <person name="Gryganskyi A."/>
            <person name="Culley D."/>
            <person name="Magnuson J.K."/>
            <person name="James T.Y."/>
            <person name="O'Malley M.A."/>
            <person name="Stajich J.E."/>
            <person name="Spatafora J.W."/>
            <person name="Visel A."/>
            <person name="Grigoriev I.V."/>
        </authorList>
    </citation>
    <scope>NUCLEOTIDE SEQUENCE [LARGE SCALE GENOMIC DNA]</scope>
    <source>
        <strain evidence="4 5">PL171</strain>
    </source>
</reference>
<dbReference type="Pfam" id="PF05739">
    <property type="entry name" value="SNARE"/>
    <property type="match status" value="1"/>
</dbReference>
<dbReference type="CDD" id="cd15841">
    <property type="entry name" value="SNARE_Qc"/>
    <property type="match status" value="1"/>
</dbReference>
<dbReference type="GO" id="GO:0006906">
    <property type="term" value="P:vesicle fusion"/>
    <property type="evidence" value="ECO:0007669"/>
    <property type="project" value="TreeGrafter"/>
</dbReference>
<dbReference type="SUPFAM" id="SSF58038">
    <property type="entry name" value="SNARE fusion complex"/>
    <property type="match status" value="1"/>
</dbReference>
<sequence length="284" mass="31300">MTSMKDAMKRLTVIHQACCPQENNEKPDMDEFTRIKKEIAAKVKEARQLIKERNDILKADKSSRRIRSVLKAIKEDINSLDANVQKAEKKMYRSRAKNKPDLQKFSTRAKKSSSVCRSHLEECENLDRERFNDKVAGDRANLFASGGGGAAASPSSALKFGKFGAAAVSPGMPPPSPGSSAIAEDLALIRQRNMDIDQELDEIAAGVNVIKQIAIQMGDELDKQNEMLDNIETKVDKANEHVAAVNEKMKLALDGVMKGDKFLVNCVLLCVLLALIAYIVSQIV</sequence>
<feature type="domain" description="T-SNARE coiled-coil homology" evidence="3">
    <location>
        <begin position="190"/>
        <end position="252"/>
    </location>
</feature>
<dbReference type="Proteomes" id="UP000193411">
    <property type="component" value="Unassembled WGS sequence"/>
</dbReference>
<dbReference type="AlphaFoldDB" id="A0A1Y2HJZ4"/>
<proteinExistence type="predicted"/>
<dbReference type="GO" id="GO:0000149">
    <property type="term" value="F:SNARE binding"/>
    <property type="evidence" value="ECO:0007669"/>
    <property type="project" value="TreeGrafter"/>
</dbReference>
<keyword evidence="2" id="KW-1133">Transmembrane helix</keyword>
<feature type="coiled-coil region" evidence="1">
    <location>
        <begin position="221"/>
        <end position="248"/>
    </location>
</feature>
<dbReference type="InterPro" id="IPR000727">
    <property type="entry name" value="T_SNARE_dom"/>
</dbReference>
<dbReference type="EMBL" id="MCFL01000031">
    <property type="protein sequence ID" value="ORZ34013.1"/>
    <property type="molecule type" value="Genomic_DNA"/>
</dbReference>
<dbReference type="OrthoDB" id="244190at2759"/>
<evidence type="ECO:0000313" key="4">
    <source>
        <dbReference type="EMBL" id="ORZ34013.1"/>
    </source>
</evidence>
<dbReference type="GO" id="GO:0012505">
    <property type="term" value="C:endomembrane system"/>
    <property type="evidence" value="ECO:0007669"/>
    <property type="project" value="TreeGrafter"/>
</dbReference>
<dbReference type="PROSITE" id="PS50192">
    <property type="entry name" value="T_SNARE"/>
    <property type="match status" value="1"/>
</dbReference>
<evidence type="ECO:0000256" key="1">
    <source>
        <dbReference type="SAM" id="Coils"/>
    </source>
</evidence>
<dbReference type="GO" id="GO:0006886">
    <property type="term" value="P:intracellular protein transport"/>
    <property type="evidence" value="ECO:0007669"/>
    <property type="project" value="TreeGrafter"/>
</dbReference>
<dbReference type="GO" id="GO:0005484">
    <property type="term" value="F:SNAP receptor activity"/>
    <property type="evidence" value="ECO:0007669"/>
    <property type="project" value="TreeGrafter"/>
</dbReference>
<dbReference type="SMART" id="SM00397">
    <property type="entry name" value="t_SNARE"/>
    <property type="match status" value="1"/>
</dbReference>
<keyword evidence="2" id="KW-0812">Transmembrane</keyword>
<keyword evidence="5" id="KW-1185">Reference proteome</keyword>
<name>A0A1Y2HJZ4_9FUNG</name>
<evidence type="ECO:0000259" key="3">
    <source>
        <dbReference type="PROSITE" id="PS50192"/>
    </source>
</evidence>
<evidence type="ECO:0000256" key="2">
    <source>
        <dbReference type="SAM" id="Phobius"/>
    </source>
</evidence>